<accession>A0A646HNF4</accession>
<name>A0A646HNF4_9BACT</name>
<dbReference type="InterPro" id="IPR014825">
    <property type="entry name" value="DNA_alkylation"/>
</dbReference>
<evidence type="ECO:0000313" key="2">
    <source>
        <dbReference type="Proteomes" id="UP000420635"/>
    </source>
</evidence>
<evidence type="ECO:0000313" key="1">
    <source>
        <dbReference type="EMBL" id="MQN89060.1"/>
    </source>
</evidence>
<dbReference type="Gene3D" id="1.25.10.90">
    <property type="match status" value="1"/>
</dbReference>
<proteinExistence type="predicted"/>
<dbReference type="InterPro" id="IPR016024">
    <property type="entry name" value="ARM-type_fold"/>
</dbReference>
<dbReference type="Proteomes" id="UP000420635">
    <property type="component" value="Unassembled WGS sequence"/>
</dbReference>
<protein>
    <submittedName>
        <fullName evidence="1">DNA alkylation repair protein</fullName>
    </submittedName>
</protein>
<comment type="caution">
    <text evidence="1">The sequence shown here is derived from an EMBL/GenBank/DDBJ whole genome shotgun (WGS) entry which is preliminary data.</text>
</comment>
<dbReference type="RefSeq" id="WP_153114288.1">
    <property type="nucleotide sequence ID" value="NZ_VZAS01000201.1"/>
</dbReference>
<dbReference type="AlphaFoldDB" id="A0A646HNF4"/>
<dbReference type="PANTHER" id="PTHR34070">
    <property type="entry name" value="ARMADILLO-TYPE FOLD"/>
    <property type="match status" value="1"/>
</dbReference>
<dbReference type="PANTHER" id="PTHR34070:SF1">
    <property type="entry name" value="DNA ALKYLATION REPAIR PROTEIN"/>
    <property type="match status" value="1"/>
</dbReference>
<dbReference type="Pfam" id="PF08713">
    <property type="entry name" value="DNA_alkylation"/>
    <property type="match status" value="1"/>
</dbReference>
<dbReference type="CDD" id="cd06561">
    <property type="entry name" value="AlkD_like"/>
    <property type="match status" value="1"/>
</dbReference>
<dbReference type="EMBL" id="VZBQ01000047">
    <property type="protein sequence ID" value="MQN89060.1"/>
    <property type="molecule type" value="Genomic_DNA"/>
</dbReference>
<dbReference type="SUPFAM" id="SSF48371">
    <property type="entry name" value="ARM repeat"/>
    <property type="match status" value="1"/>
</dbReference>
<gene>
    <name evidence="1" type="ORF">F7D59_04100</name>
</gene>
<reference evidence="2" key="1">
    <citation type="submission" date="2019-09" db="EMBL/GenBank/DDBJ databases">
        <title>Distinct polysaccharide growth profiles of human intestinal Prevotella copri isolates.</title>
        <authorList>
            <person name="Fehlner-Peach H."/>
            <person name="Magnabosco C."/>
            <person name="Raghavan V."/>
            <person name="Scher J.U."/>
            <person name="Tett A."/>
            <person name="Cox L.M."/>
            <person name="Gottsegen C."/>
            <person name="Watters A."/>
            <person name="Wiltshire- Gordon J.D."/>
            <person name="Segata N."/>
            <person name="Bonneau R."/>
            <person name="Littman D.R."/>
        </authorList>
    </citation>
    <scope>NUCLEOTIDE SEQUENCE [LARGE SCALE GENOMIC DNA]</scope>
    <source>
        <strain evidence="2">iP54</strain>
    </source>
</reference>
<sequence>MTSLQERLFAMQDKQYAAFQAKLTPGVPMESFIGIRVPVLRKFAKEFTKEAVSEEFLHQLPHEYYDENMLHGLLISEVKDYEECIHLTDSFLPFVDNWAVCDIMSPKVFAKHKKELLAKIKTWSKSSHVYTCRFGIETLMSHYLDKDFKAEYLEIPASVRSEEYYVKMMVAWFFATALAKQWDQAIPYIEQRRLAPWTHNKTIQKAIESYRITPEQKEYLRTLKIK</sequence>
<organism evidence="1 2">
    <name type="scientific">Segatella copri</name>
    <dbReference type="NCBI Taxonomy" id="165179"/>
    <lineage>
        <taxon>Bacteria</taxon>
        <taxon>Pseudomonadati</taxon>
        <taxon>Bacteroidota</taxon>
        <taxon>Bacteroidia</taxon>
        <taxon>Bacteroidales</taxon>
        <taxon>Prevotellaceae</taxon>
        <taxon>Segatella</taxon>
    </lineage>
</organism>